<sequence>MASGTETLTAPPGAPAAPPQRPQGRKMVRWFDPFVLLKAGVRSTISKTIGEQADRRLLDALVAPKVEPSDFSVDEAGRPREELWFDYVADLGDGWDSTYAVAQTVSRPTLTLTDETGTAYETHKGEVLVFGGDEVYPEASVKEYQERTVRPWQAAMRGQGPAPHLFAIPGNHDWYDGLVSFMRLFCQGRQPAGWRTHQRRSYFAVKLPHGWWLLGTDMQLASDLDEPQVQYFQELAKQMKEEDRLILCLAEPAWLVGQVRPPGERTYLDNNLDFLEQQVLGKKVSVFLTGDIHHYRRHANAEGRQKIIAGGGGAFLHPTHVPRKEAALPDGFTARKTFPAPEESRRLCWRNLGFLGHNPSFGVFTGLLYLLLAWMQVADLREGGTVAWKLSRVLGAALVNPGVLLLAVMLVLGMMGLADGRFGRGRWVAGLVHGVAHLAASLFVFWGAFALTGALLPLGSVPQELLGAVLVFAGGFLLGPTLMGVYLLISLNGFGAHANEAFSSLTIPDWKNFLRLRIDREGRLWLYPIGLRRVPRAWKRGETVREPEWVADDKDATPPELIEPPIVIGAARSTAPRVAGRSSPEYAGPAAP</sequence>
<reference evidence="3 5" key="1">
    <citation type="submission" date="2015-05" db="EMBL/GenBank/DDBJ databases">
        <title>Genome assembly of Archangium gephyra DSM 2261.</title>
        <authorList>
            <person name="Sharma G."/>
            <person name="Subramanian S."/>
        </authorList>
    </citation>
    <scope>NUCLEOTIDE SEQUENCE [LARGE SCALE GENOMIC DNA]</scope>
    <source>
        <strain evidence="3 5">DSM 2261</strain>
    </source>
</reference>
<keyword evidence="2" id="KW-1133">Transmembrane helix</keyword>
<feature type="region of interest" description="Disordered" evidence="1">
    <location>
        <begin position="1"/>
        <end position="24"/>
    </location>
</feature>
<dbReference type="RefSeq" id="WP_047860969.1">
    <property type="nucleotide sequence ID" value="NZ_CP011509.1"/>
</dbReference>
<dbReference type="PANTHER" id="PTHR34211">
    <property type="entry name" value="CALCINEURIN-LIKE METALLO-PHOSPHOESTERASE SUPERFAMILY PROTEIN"/>
    <property type="match status" value="1"/>
</dbReference>
<dbReference type="EMBL" id="CP011509">
    <property type="protein sequence ID" value="AKJ08123.1"/>
    <property type="molecule type" value="Genomic_DNA"/>
</dbReference>
<feature type="transmembrane region" description="Helical" evidence="2">
    <location>
        <begin position="469"/>
        <end position="489"/>
    </location>
</feature>
<evidence type="ECO:0000256" key="1">
    <source>
        <dbReference type="SAM" id="MobiDB-lite"/>
    </source>
</evidence>
<name>A0AAC8QIG7_9BACT</name>
<evidence type="ECO:0000313" key="5">
    <source>
        <dbReference type="Proteomes" id="UP000035579"/>
    </source>
</evidence>
<dbReference type="InterPro" id="IPR029052">
    <property type="entry name" value="Metallo-depent_PP-like"/>
</dbReference>
<dbReference type="AlphaFoldDB" id="A0AAC8QIG7"/>
<keyword evidence="6" id="KW-1185">Reference proteome</keyword>
<feature type="transmembrane region" description="Helical" evidence="2">
    <location>
        <begin position="354"/>
        <end position="374"/>
    </location>
</feature>
<organism evidence="3 5">
    <name type="scientific">Archangium gephyra</name>
    <dbReference type="NCBI Taxonomy" id="48"/>
    <lineage>
        <taxon>Bacteria</taxon>
        <taxon>Pseudomonadati</taxon>
        <taxon>Myxococcota</taxon>
        <taxon>Myxococcia</taxon>
        <taxon>Myxococcales</taxon>
        <taxon>Cystobacterineae</taxon>
        <taxon>Archangiaceae</taxon>
        <taxon>Archangium</taxon>
    </lineage>
</organism>
<keyword evidence="2" id="KW-0812">Transmembrane</keyword>
<gene>
    <name evidence="3" type="ORF">AA314_09749</name>
    <name evidence="4" type="ORF">ATI61_107555</name>
</gene>
<protein>
    <submittedName>
        <fullName evidence="4">Calcineurin-like phosphoesterase family protein</fullName>
    </submittedName>
</protein>
<evidence type="ECO:0000313" key="3">
    <source>
        <dbReference type="EMBL" id="AKJ08123.1"/>
    </source>
</evidence>
<dbReference type="EMBL" id="QUMU01000007">
    <property type="protein sequence ID" value="REG29858.1"/>
    <property type="molecule type" value="Genomic_DNA"/>
</dbReference>
<dbReference type="SUPFAM" id="SSF56300">
    <property type="entry name" value="Metallo-dependent phosphatases"/>
    <property type="match status" value="1"/>
</dbReference>
<feature type="compositionally biased region" description="Pro residues" evidence="1">
    <location>
        <begin position="12"/>
        <end position="21"/>
    </location>
</feature>
<feature type="region of interest" description="Disordered" evidence="1">
    <location>
        <begin position="573"/>
        <end position="592"/>
    </location>
</feature>
<dbReference type="Gene3D" id="3.60.21.10">
    <property type="match status" value="1"/>
</dbReference>
<feature type="transmembrane region" description="Helical" evidence="2">
    <location>
        <begin position="427"/>
        <end position="449"/>
    </location>
</feature>
<dbReference type="KEGG" id="age:AA314_09749"/>
<dbReference type="Proteomes" id="UP000035579">
    <property type="component" value="Chromosome"/>
</dbReference>
<feature type="transmembrane region" description="Helical" evidence="2">
    <location>
        <begin position="394"/>
        <end position="415"/>
    </location>
</feature>
<evidence type="ECO:0000313" key="4">
    <source>
        <dbReference type="EMBL" id="REG29858.1"/>
    </source>
</evidence>
<evidence type="ECO:0000313" key="6">
    <source>
        <dbReference type="Proteomes" id="UP000256345"/>
    </source>
</evidence>
<keyword evidence="2" id="KW-0472">Membrane</keyword>
<reference evidence="4 6" key="2">
    <citation type="submission" date="2018-08" db="EMBL/GenBank/DDBJ databases">
        <title>Genomic Encyclopedia of Archaeal and Bacterial Type Strains, Phase II (KMG-II): from individual species to whole genera.</title>
        <authorList>
            <person name="Goeker M."/>
        </authorList>
    </citation>
    <scope>NUCLEOTIDE SEQUENCE [LARGE SCALE GENOMIC DNA]</scope>
    <source>
        <strain evidence="4 6">DSM 2261</strain>
    </source>
</reference>
<dbReference type="Proteomes" id="UP000256345">
    <property type="component" value="Unassembled WGS sequence"/>
</dbReference>
<evidence type="ECO:0000256" key="2">
    <source>
        <dbReference type="SAM" id="Phobius"/>
    </source>
</evidence>
<accession>A0AAC8QIG7</accession>
<proteinExistence type="predicted"/>
<dbReference type="PANTHER" id="PTHR34211:SF3">
    <property type="entry name" value="CALCINEURIN-LIKE METALLO-PHOSPHOESTERASE SUPERFAMILY PROTEIN"/>
    <property type="match status" value="1"/>
</dbReference>